<evidence type="ECO:0000313" key="3">
    <source>
        <dbReference type="EMBL" id="EXJ53639.1"/>
    </source>
</evidence>
<protein>
    <submittedName>
        <fullName evidence="3">Uncharacterized protein</fullName>
    </submittedName>
</protein>
<comment type="similarity">
    <text evidence="1">Belongs to the short-chain dehydrogenases/reductases (SDR) family.</text>
</comment>
<organism evidence="3 4">
    <name type="scientific">Cladophialophora psammophila CBS 110553</name>
    <dbReference type="NCBI Taxonomy" id="1182543"/>
    <lineage>
        <taxon>Eukaryota</taxon>
        <taxon>Fungi</taxon>
        <taxon>Dikarya</taxon>
        <taxon>Ascomycota</taxon>
        <taxon>Pezizomycotina</taxon>
        <taxon>Eurotiomycetes</taxon>
        <taxon>Chaetothyriomycetidae</taxon>
        <taxon>Chaetothyriales</taxon>
        <taxon>Herpotrichiellaceae</taxon>
        <taxon>Cladophialophora</taxon>
    </lineage>
</organism>
<evidence type="ECO:0000313" key="4">
    <source>
        <dbReference type="Proteomes" id="UP000019471"/>
    </source>
</evidence>
<dbReference type="GO" id="GO:0016616">
    <property type="term" value="F:oxidoreductase activity, acting on the CH-OH group of donors, NAD or NADP as acceptor"/>
    <property type="evidence" value="ECO:0007669"/>
    <property type="project" value="TreeGrafter"/>
</dbReference>
<dbReference type="GO" id="GO:0005737">
    <property type="term" value="C:cytoplasm"/>
    <property type="evidence" value="ECO:0007669"/>
    <property type="project" value="TreeGrafter"/>
</dbReference>
<gene>
    <name evidence="3" type="ORF">A1O5_13090</name>
</gene>
<evidence type="ECO:0000256" key="2">
    <source>
        <dbReference type="ARBA" id="ARBA00023002"/>
    </source>
</evidence>
<name>W9W4Y6_9EURO</name>
<dbReference type="eggNOG" id="KOG4169">
    <property type="taxonomic scope" value="Eukaryota"/>
</dbReference>
<dbReference type="RefSeq" id="XP_007751848.1">
    <property type="nucleotide sequence ID" value="XM_007753658.1"/>
</dbReference>
<dbReference type="Proteomes" id="UP000019471">
    <property type="component" value="Unassembled WGS sequence"/>
</dbReference>
<evidence type="ECO:0000256" key="1">
    <source>
        <dbReference type="ARBA" id="ARBA00006484"/>
    </source>
</evidence>
<dbReference type="SUPFAM" id="SSF51735">
    <property type="entry name" value="NAD(P)-binding Rossmann-fold domains"/>
    <property type="match status" value="1"/>
</dbReference>
<comment type="caution">
    <text evidence="3">The sequence shown here is derived from an EMBL/GenBank/DDBJ whole genome shotgun (WGS) entry which is preliminary data.</text>
</comment>
<dbReference type="PRINTS" id="PR00081">
    <property type="entry name" value="GDHRDH"/>
</dbReference>
<dbReference type="PANTHER" id="PTHR44229:SF4">
    <property type="entry name" value="15-HYDROXYPROSTAGLANDIN DEHYDROGENASE [NAD(+)]"/>
    <property type="match status" value="1"/>
</dbReference>
<keyword evidence="4" id="KW-1185">Reference proteome</keyword>
<reference evidence="3 4" key="1">
    <citation type="submission" date="2013-03" db="EMBL/GenBank/DDBJ databases">
        <title>The Genome Sequence of Cladophialophora psammophila CBS 110553.</title>
        <authorList>
            <consortium name="The Broad Institute Genomics Platform"/>
            <person name="Cuomo C."/>
            <person name="de Hoog S."/>
            <person name="Gorbushina A."/>
            <person name="Walker B."/>
            <person name="Young S.K."/>
            <person name="Zeng Q."/>
            <person name="Gargeya S."/>
            <person name="Fitzgerald M."/>
            <person name="Haas B."/>
            <person name="Abouelleil A."/>
            <person name="Allen A.W."/>
            <person name="Alvarado L."/>
            <person name="Arachchi H.M."/>
            <person name="Berlin A.M."/>
            <person name="Chapman S.B."/>
            <person name="Gainer-Dewar J."/>
            <person name="Goldberg J."/>
            <person name="Griggs A."/>
            <person name="Gujja S."/>
            <person name="Hansen M."/>
            <person name="Howarth C."/>
            <person name="Imamovic A."/>
            <person name="Ireland A."/>
            <person name="Larimer J."/>
            <person name="McCowan C."/>
            <person name="Murphy C."/>
            <person name="Pearson M."/>
            <person name="Poon T.W."/>
            <person name="Priest M."/>
            <person name="Roberts A."/>
            <person name="Saif S."/>
            <person name="Shea T."/>
            <person name="Sisk P."/>
            <person name="Sykes S."/>
            <person name="Wortman J."/>
            <person name="Nusbaum C."/>
            <person name="Birren B."/>
        </authorList>
    </citation>
    <scope>NUCLEOTIDE SEQUENCE [LARGE SCALE GENOMIC DNA]</scope>
    <source>
        <strain evidence="3 4">CBS 110553</strain>
    </source>
</reference>
<dbReference type="STRING" id="1182543.W9W4Y6"/>
<dbReference type="InterPro" id="IPR036291">
    <property type="entry name" value="NAD(P)-bd_dom_sf"/>
</dbReference>
<proteinExistence type="inferred from homology"/>
<dbReference type="GeneID" id="19197775"/>
<dbReference type="PANTHER" id="PTHR44229">
    <property type="entry name" value="15-HYDROXYPROSTAGLANDIN DEHYDROGENASE [NAD(+)]"/>
    <property type="match status" value="1"/>
</dbReference>
<dbReference type="Gene3D" id="3.40.50.720">
    <property type="entry name" value="NAD(P)-binding Rossmann-like Domain"/>
    <property type="match status" value="2"/>
</dbReference>
<sequence length="388" mass="41889">MSREPHPAPGFDAPASEVVFINNPRNDFKISLAQFSEFLVLNPGQIGQYSLGKIVEGVKFAQQLYLVVGWESVEAQKAMMASPEFKDKASIALFVIETGNKSANHDGSLLLVKRAMISGVGSGICLALAKSLRAQGVPLPILDIGLHQEVTKWLAAIQCDGGPKTVFHKTDVTDRDQLEGAFDVFAQQLGGDASLGYKLFDVNLLHPINLTRIAIRRFQQASSPGVVLHLSSIVAQKPSAVLPLYSTSKAVISQFVRCMAPLDSLCGVRVVAVAPGKVSEQDMLTGSSTRRCSRPSAGPRTIHMEKDFVLPVDEVVKAMMALLTDSKYPAGTMLEVGDLGGWREIQLLNDPSPQGKSTLPRAKAMEAIRLVEQALKEDKRSSTNGSKL</sequence>
<dbReference type="Pfam" id="PF00106">
    <property type="entry name" value="adh_short"/>
    <property type="match status" value="1"/>
</dbReference>
<dbReference type="InterPro" id="IPR002347">
    <property type="entry name" value="SDR_fam"/>
</dbReference>
<keyword evidence="2" id="KW-0560">Oxidoreductase</keyword>
<dbReference type="AlphaFoldDB" id="W9W4Y6"/>
<dbReference type="OrthoDB" id="5296at2759"/>
<dbReference type="EMBL" id="AMGX01000042">
    <property type="protein sequence ID" value="EXJ53639.1"/>
    <property type="molecule type" value="Genomic_DNA"/>
</dbReference>
<accession>W9W4Y6</accession>
<dbReference type="HOGENOM" id="CLU_711731_0_0_1"/>
<dbReference type="Gene3D" id="3.30.70.100">
    <property type="match status" value="1"/>
</dbReference>